<organism evidence="2 3">
    <name type="scientific">Eublepharis macularius</name>
    <name type="common">Leopard gecko</name>
    <name type="synonym">Cyrtodactylus macularius</name>
    <dbReference type="NCBI Taxonomy" id="481883"/>
    <lineage>
        <taxon>Eukaryota</taxon>
        <taxon>Metazoa</taxon>
        <taxon>Chordata</taxon>
        <taxon>Craniata</taxon>
        <taxon>Vertebrata</taxon>
        <taxon>Euteleostomi</taxon>
        <taxon>Lepidosauria</taxon>
        <taxon>Squamata</taxon>
        <taxon>Bifurcata</taxon>
        <taxon>Gekkota</taxon>
        <taxon>Eublepharidae</taxon>
        <taxon>Eublepharinae</taxon>
        <taxon>Eublepharis</taxon>
    </lineage>
</organism>
<feature type="region of interest" description="Disordered" evidence="1">
    <location>
        <begin position="90"/>
        <end position="150"/>
    </location>
</feature>
<dbReference type="KEGG" id="emc:129333674"/>
<feature type="compositionally biased region" description="Low complexity" evidence="1">
    <location>
        <begin position="41"/>
        <end position="51"/>
    </location>
</feature>
<evidence type="ECO:0000256" key="1">
    <source>
        <dbReference type="SAM" id="MobiDB-lite"/>
    </source>
</evidence>
<proteinExistence type="predicted"/>
<dbReference type="InterPro" id="IPR009728">
    <property type="entry name" value="BAALC"/>
</dbReference>
<dbReference type="CTD" id="79870"/>
<reference evidence="3" key="1">
    <citation type="submission" date="2025-08" db="UniProtKB">
        <authorList>
            <consortium name="RefSeq"/>
        </authorList>
    </citation>
    <scope>IDENTIFICATION</scope>
    <source>
        <tissue evidence="3">Blood</tissue>
    </source>
</reference>
<dbReference type="Pfam" id="PF06989">
    <property type="entry name" value="BAALC_N"/>
    <property type="match status" value="1"/>
</dbReference>
<protein>
    <submittedName>
        <fullName evidence="3">Brain and acute leukemia cytoplasmic protein</fullName>
    </submittedName>
</protein>
<feature type="region of interest" description="Disordered" evidence="1">
    <location>
        <begin position="19"/>
        <end position="58"/>
    </location>
</feature>
<feature type="compositionally biased region" description="Polar residues" evidence="1">
    <location>
        <begin position="125"/>
        <end position="150"/>
    </location>
</feature>
<dbReference type="GO" id="GO:0005737">
    <property type="term" value="C:cytoplasm"/>
    <property type="evidence" value="ECO:0007669"/>
    <property type="project" value="InterPro"/>
</dbReference>
<dbReference type="GeneID" id="129333674"/>
<evidence type="ECO:0000313" key="3">
    <source>
        <dbReference type="RefSeq" id="XP_054841472.1"/>
    </source>
</evidence>
<dbReference type="RefSeq" id="XP_054841472.1">
    <property type="nucleotide sequence ID" value="XM_054985497.1"/>
</dbReference>
<feature type="compositionally biased region" description="Basic and acidic residues" evidence="1">
    <location>
        <begin position="113"/>
        <end position="124"/>
    </location>
</feature>
<dbReference type="PANTHER" id="PTHR14731">
    <property type="entry name" value="BRAIN AND ACUTE LEUKEMIA CYTOPLASMIC PROTEIN"/>
    <property type="match status" value="1"/>
</dbReference>
<sequence length="150" mass="16230">MGCGGSRADAIEPRYYESWTRETESTWLTNTDAEPQQPLPAGGLESGSAEAGLRETGILEDSKLTQTCVTKSSAVSGIATVEKRTHCGTQCTKPISHTTGISAPKQQNGFRTAEPKWDSKKKATNETTINAAKNNRQMNSNRRVTKNAVN</sequence>
<dbReference type="PANTHER" id="PTHR14731:SF0">
    <property type="entry name" value="BRAIN AND ACUTE LEUKEMIA CYTOPLASMIC PROTEIN"/>
    <property type="match status" value="1"/>
</dbReference>
<evidence type="ECO:0000313" key="2">
    <source>
        <dbReference type="Proteomes" id="UP001190640"/>
    </source>
</evidence>
<gene>
    <name evidence="3" type="primary">BAALC</name>
</gene>
<feature type="compositionally biased region" description="Polar residues" evidence="1">
    <location>
        <begin position="25"/>
        <end position="34"/>
    </location>
</feature>
<feature type="compositionally biased region" description="Polar residues" evidence="1">
    <location>
        <begin position="90"/>
        <end position="110"/>
    </location>
</feature>
<accession>A0AA97L6G1</accession>
<dbReference type="Proteomes" id="UP001190640">
    <property type="component" value="Chromosome 7"/>
</dbReference>
<dbReference type="AlphaFoldDB" id="A0AA97L6G1"/>
<name>A0AA97L6G1_EUBMA</name>
<keyword evidence="2" id="KW-1185">Reference proteome</keyword>